<sequence length="310" mass="34720">MNILIVGAGAIGCTFGSHLQHSGAKVSLVCRSNYQVVKESGIKLETVNWGNYTFIPDNVFKSTHEVTGKYDHVVVSTKAIPQVNLVELLKPVIAENTMIHLIQNGIGIENDLAAQYPNNPIVSCIAYIACHQKEPGYIVATSHVTYFTLGLFKLNDVDNEKLQKFIDHGRIGKLALNRDDCIQRSRWKKLIWNASFNPLSIVAGNKTSKEILDDEDLHSLVRTLMTEVVTTANHFFEEKIPLEAVDENISNTLKIGHYKPSMLLDWENGNPIEIDAILRNPILVAKEHGVDMPNLNVIYRLLKAKLKDQQ</sequence>
<keyword evidence="2 4" id="KW-0521">NADP</keyword>
<evidence type="ECO:0000256" key="2">
    <source>
        <dbReference type="ARBA" id="ARBA00022857"/>
    </source>
</evidence>
<dbReference type="AlphaFoldDB" id="A0AAD5UJP2"/>
<dbReference type="InterPro" id="IPR013332">
    <property type="entry name" value="KPR_N"/>
</dbReference>
<gene>
    <name evidence="7" type="ORF">HK103_001712</name>
</gene>
<dbReference type="NCBIfam" id="TIGR00745">
    <property type="entry name" value="apbA_panE"/>
    <property type="match status" value="1"/>
</dbReference>
<dbReference type="Gene3D" id="3.40.50.720">
    <property type="entry name" value="NAD(P)-binding Rossmann-like Domain"/>
    <property type="match status" value="1"/>
</dbReference>
<feature type="domain" description="Ketopantoate reductase N-terminal" evidence="5">
    <location>
        <begin position="3"/>
        <end position="143"/>
    </location>
</feature>
<reference evidence="7" key="1">
    <citation type="submission" date="2020-05" db="EMBL/GenBank/DDBJ databases">
        <title>Phylogenomic resolution of chytrid fungi.</title>
        <authorList>
            <person name="Stajich J.E."/>
            <person name="Amses K."/>
            <person name="Simmons R."/>
            <person name="Seto K."/>
            <person name="Myers J."/>
            <person name="Bonds A."/>
            <person name="Quandt C.A."/>
            <person name="Barry K."/>
            <person name="Liu P."/>
            <person name="Grigoriev I."/>
            <person name="Longcore J.E."/>
            <person name="James T.Y."/>
        </authorList>
    </citation>
    <scope>NUCLEOTIDE SEQUENCE</scope>
    <source>
        <strain evidence="7">PLAUS21</strain>
    </source>
</reference>
<comment type="similarity">
    <text evidence="1 4">Belongs to the ketopantoate reductase family.</text>
</comment>
<dbReference type="SUPFAM" id="SSF51735">
    <property type="entry name" value="NAD(P)-binding Rossmann-fold domains"/>
    <property type="match status" value="1"/>
</dbReference>
<comment type="catalytic activity">
    <reaction evidence="4">
        <text>(R)-pantoate + NADP(+) = 2-dehydropantoate + NADPH + H(+)</text>
        <dbReference type="Rhea" id="RHEA:16233"/>
        <dbReference type="ChEBI" id="CHEBI:11561"/>
        <dbReference type="ChEBI" id="CHEBI:15378"/>
        <dbReference type="ChEBI" id="CHEBI:15980"/>
        <dbReference type="ChEBI" id="CHEBI:57783"/>
        <dbReference type="ChEBI" id="CHEBI:58349"/>
        <dbReference type="EC" id="1.1.1.169"/>
    </reaction>
</comment>
<evidence type="ECO:0000256" key="1">
    <source>
        <dbReference type="ARBA" id="ARBA00007870"/>
    </source>
</evidence>
<comment type="function">
    <text evidence="4">Catalyzes the NADPH-dependent reduction of ketopantoate into pantoic acid.</text>
</comment>
<dbReference type="InterPro" id="IPR003710">
    <property type="entry name" value="ApbA"/>
</dbReference>
<dbReference type="Proteomes" id="UP001210925">
    <property type="component" value="Unassembled WGS sequence"/>
</dbReference>
<dbReference type="PANTHER" id="PTHR21708:SF26">
    <property type="entry name" value="2-DEHYDROPANTOATE 2-REDUCTASE"/>
    <property type="match status" value="1"/>
</dbReference>
<dbReference type="GO" id="GO:0005737">
    <property type="term" value="C:cytoplasm"/>
    <property type="evidence" value="ECO:0007669"/>
    <property type="project" value="TreeGrafter"/>
</dbReference>
<dbReference type="Pfam" id="PF08546">
    <property type="entry name" value="ApbA_C"/>
    <property type="match status" value="1"/>
</dbReference>
<dbReference type="SUPFAM" id="SSF48179">
    <property type="entry name" value="6-phosphogluconate dehydrogenase C-terminal domain-like"/>
    <property type="match status" value="1"/>
</dbReference>
<dbReference type="InterPro" id="IPR013752">
    <property type="entry name" value="KPA_reductase"/>
</dbReference>
<accession>A0AAD5UJP2</accession>
<dbReference type="Pfam" id="PF02558">
    <property type="entry name" value="ApbA"/>
    <property type="match status" value="1"/>
</dbReference>
<dbReference type="PANTHER" id="PTHR21708">
    <property type="entry name" value="PROBABLE 2-DEHYDROPANTOATE 2-REDUCTASE"/>
    <property type="match status" value="1"/>
</dbReference>
<proteinExistence type="inferred from homology"/>
<evidence type="ECO:0000256" key="3">
    <source>
        <dbReference type="ARBA" id="ARBA00023002"/>
    </source>
</evidence>
<dbReference type="InterPro" id="IPR036291">
    <property type="entry name" value="NAD(P)-bd_dom_sf"/>
</dbReference>
<evidence type="ECO:0000313" key="7">
    <source>
        <dbReference type="EMBL" id="KAJ3259821.1"/>
    </source>
</evidence>
<dbReference type="InterPro" id="IPR013328">
    <property type="entry name" value="6PGD_dom2"/>
</dbReference>
<evidence type="ECO:0000259" key="5">
    <source>
        <dbReference type="Pfam" id="PF02558"/>
    </source>
</evidence>
<evidence type="ECO:0000313" key="8">
    <source>
        <dbReference type="Proteomes" id="UP001210925"/>
    </source>
</evidence>
<dbReference type="GO" id="GO:0015940">
    <property type="term" value="P:pantothenate biosynthetic process"/>
    <property type="evidence" value="ECO:0007669"/>
    <property type="project" value="InterPro"/>
</dbReference>
<keyword evidence="3 4" id="KW-0560">Oxidoreductase</keyword>
<evidence type="ECO:0000256" key="4">
    <source>
        <dbReference type="RuleBase" id="RU362068"/>
    </source>
</evidence>
<keyword evidence="8" id="KW-1185">Reference proteome</keyword>
<evidence type="ECO:0000259" key="6">
    <source>
        <dbReference type="Pfam" id="PF08546"/>
    </source>
</evidence>
<comment type="caution">
    <text evidence="7">The sequence shown here is derived from an EMBL/GenBank/DDBJ whole genome shotgun (WGS) entry which is preliminary data.</text>
</comment>
<dbReference type="Gene3D" id="1.10.1040.10">
    <property type="entry name" value="N-(1-d-carboxylethyl)-l-norvaline Dehydrogenase, domain 2"/>
    <property type="match status" value="1"/>
</dbReference>
<dbReference type="EMBL" id="JADGKB010000015">
    <property type="protein sequence ID" value="KAJ3259821.1"/>
    <property type="molecule type" value="Genomic_DNA"/>
</dbReference>
<dbReference type="GO" id="GO:0008677">
    <property type="term" value="F:2-dehydropantoate 2-reductase activity"/>
    <property type="evidence" value="ECO:0007669"/>
    <property type="project" value="UniProtKB-EC"/>
</dbReference>
<organism evidence="7 8">
    <name type="scientific">Boothiomyces macroporosus</name>
    <dbReference type="NCBI Taxonomy" id="261099"/>
    <lineage>
        <taxon>Eukaryota</taxon>
        <taxon>Fungi</taxon>
        <taxon>Fungi incertae sedis</taxon>
        <taxon>Chytridiomycota</taxon>
        <taxon>Chytridiomycota incertae sedis</taxon>
        <taxon>Chytridiomycetes</taxon>
        <taxon>Rhizophydiales</taxon>
        <taxon>Terramycetaceae</taxon>
        <taxon>Boothiomyces</taxon>
    </lineage>
</organism>
<dbReference type="InterPro" id="IPR051402">
    <property type="entry name" value="KPR-Related"/>
</dbReference>
<protein>
    <recommendedName>
        <fullName evidence="4">2-dehydropantoate 2-reductase</fullName>
        <ecNumber evidence="4">1.1.1.169</ecNumber>
    </recommendedName>
    <alternativeName>
        <fullName evidence="4">Ketopantoate reductase</fullName>
    </alternativeName>
</protein>
<dbReference type="EC" id="1.1.1.169" evidence="4"/>
<dbReference type="InterPro" id="IPR008927">
    <property type="entry name" value="6-PGluconate_DH-like_C_sf"/>
</dbReference>
<name>A0AAD5UJP2_9FUNG</name>
<feature type="domain" description="Ketopantoate reductase C-terminal" evidence="6">
    <location>
        <begin position="182"/>
        <end position="305"/>
    </location>
</feature>
<dbReference type="FunFam" id="1.10.1040.10:FF:000017">
    <property type="entry name" value="2-dehydropantoate 2-reductase"/>
    <property type="match status" value="1"/>
</dbReference>